<protein>
    <submittedName>
        <fullName evidence="2">Uncharacterized protein</fullName>
    </submittedName>
</protein>
<sequence length="685" mass="76211">MARQKKERKPQQSNRRLLSAELIDSIVTTPITFISPLTCNQAWFSWYGSMETVSAIRNEIIDSGVRLEGFTRSDLKQMEEGTLLSTVLLDRDRRAALQEVIGDKRVLELMPQASLFEKTSTIIGAGVFDNLQKKILSSSSIELLAMAQSALPQLGDVIEVGGFSHELITAGLMLRAVLDVSEGQSPLSSEWNLQYCWDMVVHLYLQMIPVDAVRRCILLDYPHLEALYPAADELDELFDQSSPVFGSYVDWGASLSFALAAQTIDQRSRRSKDPVESMLETLQSFMLATSPASRFTEFVIMNVVQDANQGWESLRDALKILNVDTDVLNASGIDLEAELLPSSLPSSADLNSSIVDRARMVRCQIQPMIEDQSYYEQAVDLRGGIAKVNAEISEIATNGKGNYDLLGNLSKKGAELSLRRDQLISDVLSTASTVMNVAKTFIDVIKPVDAPPHTIAHASTDVQPIASDSAGDPVVVSEKSDLEAELLDINTQLESDLKAAQAEIFRLSSAYSALQARLETPTGTVDHDFQDLTRRHTQGLRLNPEELLRFYNHLAADRMVVLDSAWKSSRLSENFAYPERLDEHLCKLVFDYLDQVRDGTPMGRAGKELFAGAFAARESQTVSQDQSMRAQREFTYHGESRFFEYRLRTGNGWGPVEGMRIYFDVIDGKMVIAYVGPHLDQPSTN</sequence>
<dbReference type="AlphaFoldDB" id="A0A5E7N4A7"/>
<evidence type="ECO:0000313" key="3">
    <source>
        <dbReference type="Proteomes" id="UP000375525"/>
    </source>
</evidence>
<evidence type="ECO:0000256" key="1">
    <source>
        <dbReference type="SAM" id="Coils"/>
    </source>
</evidence>
<organism evidence="2 3">
    <name type="scientific">Pseudomonas fluorescens</name>
    <dbReference type="NCBI Taxonomy" id="294"/>
    <lineage>
        <taxon>Bacteria</taxon>
        <taxon>Pseudomonadati</taxon>
        <taxon>Pseudomonadota</taxon>
        <taxon>Gammaproteobacteria</taxon>
        <taxon>Pseudomonadales</taxon>
        <taxon>Pseudomonadaceae</taxon>
        <taxon>Pseudomonas</taxon>
    </lineage>
</organism>
<keyword evidence="1" id="KW-0175">Coiled coil</keyword>
<dbReference type="Proteomes" id="UP000375525">
    <property type="component" value="Unassembled WGS sequence"/>
</dbReference>
<feature type="coiled-coil region" evidence="1">
    <location>
        <begin position="483"/>
        <end position="517"/>
    </location>
</feature>
<evidence type="ECO:0000313" key="2">
    <source>
        <dbReference type="EMBL" id="VVP31410.1"/>
    </source>
</evidence>
<accession>A0A5E7N4A7</accession>
<reference evidence="2 3" key="1">
    <citation type="submission" date="2019-09" db="EMBL/GenBank/DDBJ databases">
        <authorList>
            <person name="Chandra G."/>
            <person name="Truman W A."/>
        </authorList>
    </citation>
    <scope>NUCLEOTIDE SEQUENCE [LARGE SCALE GENOMIC DNA]</scope>
    <source>
        <strain evidence="2">PS880</strain>
    </source>
</reference>
<dbReference type="OrthoDB" id="6729317at2"/>
<dbReference type="RefSeq" id="WP_150781418.1">
    <property type="nucleotide sequence ID" value="NZ_CABVIH010000023.1"/>
</dbReference>
<proteinExistence type="predicted"/>
<gene>
    <name evidence="2" type="ORF">PS880_04360</name>
</gene>
<dbReference type="EMBL" id="CABVIH010000023">
    <property type="protein sequence ID" value="VVP31410.1"/>
    <property type="molecule type" value="Genomic_DNA"/>
</dbReference>
<name>A0A5E7N4A7_PSEFL</name>